<evidence type="ECO:0000313" key="3">
    <source>
        <dbReference type="EMBL" id="UTY34154.1"/>
    </source>
</evidence>
<keyword evidence="1" id="KW-1133">Transmembrane helix</keyword>
<name>A0AAE9MT53_9SPIR</name>
<protein>
    <submittedName>
        <fullName evidence="3">Uncharacterized protein</fullName>
    </submittedName>
</protein>
<dbReference type="EMBL" id="CP038804">
    <property type="protein sequence ID" value="UTY34154.1"/>
    <property type="molecule type" value="Genomic_DNA"/>
</dbReference>
<evidence type="ECO:0000313" key="4">
    <source>
        <dbReference type="Proteomes" id="UP001058682"/>
    </source>
</evidence>
<gene>
    <name evidence="3" type="ORF">E4N74_09195</name>
    <name evidence="2" type="ORF">E4N76_10250</name>
</gene>
<dbReference type="Proteomes" id="UP001058682">
    <property type="component" value="Chromosome"/>
</dbReference>
<dbReference type="AlphaFoldDB" id="A0AAE9MT53"/>
<keyword evidence="1" id="KW-0472">Membrane</keyword>
<evidence type="ECO:0000313" key="5">
    <source>
        <dbReference type="Proteomes" id="UP001059401"/>
    </source>
</evidence>
<reference evidence="3" key="1">
    <citation type="submission" date="2019-04" db="EMBL/GenBank/DDBJ databases">
        <title>Whole genome sequencing of oral phylogroup 2 treponemes.</title>
        <authorList>
            <person name="Chan Y."/>
            <person name="Zeng H.H."/>
            <person name="Yu X.L."/>
            <person name="Leung W.K."/>
            <person name="Watt R.M."/>
        </authorList>
    </citation>
    <scope>NUCLEOTIDE SEQUENCE</scope>
    <source>
        <strain evidence="3">OMZ 835</strain>
        <strain evidence="2">OMZ 847</strain>
    </source>
</reference>
<sequence>MENNRQKDKIIKFIALKIWMRISALFIGGAIFYLNLSAMKDGQYSIIALIFGALFLAAGLFESSWYFNITKSQAVQKTGLFFFPKTKTINFSAIHSIEVYTFKRPMRLGTFTEVKMILLDGKTIVIDSDKTKLLKRQLEEITEVQDAIRLQNHKKAEDFFNADAADILTPKE</sequence>
<keyword evidence="1" id="KW-0812">Transmembrane</keyword>
<feature type="transmembrane region" description="Helical" evidence="1">
    <location>
        <begin position="42"/>
        <end position="61"/>
    </location>
</feature>
<evidence type="ECO:0000313" key="2">
    <source>
        <dbReference type="EMBL" id="UTY29300.1"/>
    </source>
</evidence>
<proteinExistence type="predicted"/>
<organism evidence="3 4">
    <name type="scientific">Treponema putidum</name>
    <dbReference type="NCBI Taxonomy" id="221027"/>
    <lineage>
        <taxon>Bacteria</taxon>
        <taxon>Pseudomonadati</taxon>
        <taxon>Spirochaetota</taxon>
        <taxon>Spirochaetia</taxon>
        <taxon>Spirochaetales</taxon>
        <taxon>Treponemataceae</taxon>
        <taxon>Treponema</taxon>
    </lineage>
</organism>
<feature type="transmembrane region" description="Helical" evidence="1">
    <location>
        <begin position="18"/>
        <end position="36"/>
    </location>
</feature>
<evidence type="ECO:0000256" key="1">
    <source>
        <dbReference type="SAM" id="Phobius"/>
    </source>
</evidence>
<accession>A0AAE9MT53</accession>
<dbReference type="RefSeq" id="WP_044977667.1">
    <property type="nucleotide sequence ID" value="NZ_CP009228.1"/>
</dbReference>
<dbReference type="Proteomes" id="UP001059401">
    <property type="component" value="Chromosome"/>
</dbReference>
<dbReference type="EMBL" id="CP038802">
    <property type="protein sequence ID" value="UTY29300.1"/>
    <property type="molecule type" value="Genomic_DNA"/>
</dbReference>
<keyword evidence="5" id="KW-1185">Reference proteome</keyword>
<dbReference type="KEGG" id="tpk:JO40_02080"/>